<evidence type="ECO:0000313" key="1">
    <source>
        <dbReference type="EMBL" id="JAH80273.1"/>
    </source>
</evidence>
<protein>
    <submittedName>
        <fullName evidence="1">Uncharacterized protein</fullName>
    </submittedName>
</protein>
<sequence length="25" mass="2806">MLLCSVSTMLVQKVDVLTRSHSMVQ</sequence>
<name>A0A0E9VSL7_ANGAN</name>
<organism evidence="1">
    <name type="scientific">Anguilla anguilla</name>
    <name type="common">European freshwater eel</name>
    <name type="synonym">Muraena anguilla</name>
    <dbReference type="NCBI Taxonomy" id="7936"/>
    <lineage>
        <taxon>Eukaryota</taxon>
        <taxon>Metazoa</taxon>
        <taxon>Chordata</taxon>
        <taxon>Craniata</taxon>
        <taxon>Vertebrata</taxon>
        <taxon>Euteleostomi</taxon>
        <taxon>Actinopterygii</taxon>
        <taxon>Neopterygii</taxon>
        <taxon>Teleostei</taxon>
        <taxon>Anguilliformes</taxon>
        <taxon>Anguillidae</taxon>
        <taxon>Anguilla</taxon>
    </lineage>
</organism>
<dbReference type="EMBL" id="GBXM01028304">
    <property type="protein sequence ID" value="JAH80273.1"/>
    <property type="molecule type" value="Transcribed_RNA"/>
</dbReference>
<reference evidence="1" key="2">
    <citation type="journal article" date="2015" name="Fish Shellfish Immunol.">
        <title>Early steps in the European eel (Anguilla anguilla)-Vibrio vulnificus interaction in the gills: Role of the RtxA13 toxin.</title>
        <authorList>
            <person name="Callol A."/>
            <person name="Pajuelo D."/>
            <person name="Ebbesson L."/>
            <person name="Teles M."/>
            <person name="MacKenzie S."/>
            <person name="Amaro C."/>
        </authorList>
    </citation>
    <scope>NUCLEOTIDE SEQUENCE</scope>
</reference>
<reference evidence="1" key="1">
    <citation type="submission" date="2014-11" db="EMBL/GenBank/DDBJ databases">
        <authorList>
            <person name="Amaro Gonzalez C."/>
        </authorList>
    </citation>
    <scope>NUCLEOTIDE SEQUENCE</scope>
</reference>
<accession>A0A0E9VSL7</accession>
<dbReference type="AlphaFoldDB" id="A0A0E9VSL7"/>
<proteinExistence type="predicted"/>